<protein>
    <submittedName>
        <fullName evidence="2">Uncharacterized protein</fullName>
    </submittedName>
</protein>
<dbReference type="EMBL" id="CADCTX010000837">
    <property type="protein sequence ID" value="CAA9354014.1"/>
    <property type="molecule type" value="Genomic_DNA"/>
</dbReference>
<organism evidence="2">
    <name type="scientific">uncultured Gemmatimonadaceae bacterium</name>
    <dbReference type="NCBI Taxonomy" id="246130"/>
    <lineage>
        <taxon>Bacteria</taxon>
        <taxon>Pseudomonadati</taxon>
        <taxon>Gemmatimonadota</taxon>
        <taxon>Gemmatimonadia</taxon>
        <taxon>Gemmatimonadales</taxon>
        <taxon>Gemmatimonadaceae</taxon>
        <taxon>environmental samples</taxon>
    </lineage>
</organism>
<feature type="compositionally biased region" description="Basic and acidic residues" evidence="1">
    <location>
        <begin position="87"/>
        <end position="101"/>
    </location>
</feature>
<reference evidence="2" key="1">
    <citation type="submission" date="2020-02" db="EMBL/GenBank/DDBJ databases">
        <authorList>
            <person name="Meier V. D."/>
        </authorList>
    </citation>
    <scope>NUCLEOTIDE SEQUENCE</scope>
    <source>
        <strain evidence="2">AVDCRST_MAG40</strain>
    </source>
</reference>
<evidence type="ECO:0000313" key="2">
    <source>
        <dbReference type="EMBL" id="CAA9354014.1"/>
    </source>
</evidence>
<evidence type="ECO:0000256" key="1">
    <source>
        <dbReference type="SAM" id="MobiDB-lite"/>
    </source>
</evidence>
<feature type="region of interest" description="Disordered" evidence="1">
    <location>
        <begin position="1"/>
        <end position="211"/>
    </location>
</feature>
<feature type="compositionally biased region" description="Low complexity" evidence="1">
    <location>
        <begin position="126"/>
        <end position="140"/>
    </location>
</feature>
<name>A0A6J4MCC6_9BACT</name>
<feature type="compositionally biased region" description="Basic and acidic residues" evidence="1">
    <location>
        <begin position="171"/>
        <end position="185"/>
    </location>
</feature>
<proteinExistence type="predicted"/>
<feature type="compositionally biased region" description="Basic residues" evidence="1">
    <location>
        <begin position="26"/>
        <end position="35"/>
    </location>
</feature>
<feature type="compositionally biased region" description="Basic and acidic residues" evidence="1">
    <location>
        <begin position="36"/>
        <end position="68"/>
    </location>
</feature>
<sequence>PPHLPRVRRLRREVRDPGALPDRAHRPGRNALPHHGRGEEPAHAPRPREGRPADDVHGPAPADARRGAAADGGVRQIRPVHRGGVRRRGDVHVDSHPDRARLAVTLRPGAALASPTRGGDPAQGTAPAPLRGGGRDAAPGRPRRAGRADGDRPAELHGRPGERGAAVPRRTRLDRPHRLRREVGGRGEPVLGGGVHRDARRRRRARRPERL</sequence>
<feature type="compositionally biased region" description="Basic residues" evidence="1">
    <location>
        <begin position="1"/>
        <end position="12"/>
    </location>
</feature>
<dbReference type="AlphaFoldDB" id="A0A6J4MCC6"/>
<feature type="compositionally biased region" description="Basic and acidic residues" evidence="1">
    <location>
        <begin position="146"/>
        <end position="162"/>
    </location>
</feature>
<feature type="non-terminal residue" evidence="2">
    <location>
        <position position="211"/>
    </location>
</feature>
<gene>
    <name evidence="2" type="ORF">AVDCRST_MAG40-3050</name>
</gene>
<feature type="non-terminal residue" evidence="2">
    <location>
        <position position="1"/>
    </location>
</feature>
<accession>A0A6J4MCC6</accession>
<feature type="compositionally biased region" description="Basic residues" evidence="1">
    <location>
        <begin position="198"/>
        <end position="211"/>
    </location>
</feature>